<evidence type="ECO:0000256" key="3">
    <source>
        <dbReference type="ARBA" id="ARBA00010766"/>
    </source>
</evidence>
<evidence type="ECO:0000313" key="12">
    <source>
        <dbReference type="Proteomes" id="UP001648503"/>
    </source>
</evidence>
<keyword evidence="5" id="KW-0809">Transit peptide</keyword>
<dbReference type="EMBL" id="JAFCIX010000558">
    <property type="protein sequence ID" value="KAH6587466.1"/>
    <property type="molecule type" value="Genomic_DNA"/>
</dbReference>
<evidence type="ECO:0000259" key="9">
    <source>
        <dbReference type="Pfam" id="PF08511"/>
    </source>
</evidence>
<keyword evidence="6 8" id="KW-0446">Lipid-binding</keyword>
<keyword evidence="7 8" id="KW-0496">Mitochondrion</keyword>
<feature type="domain" description="COQ9 C-terminal" evidence="9">
    <location>
        <begin position="178"/>
        <end position="248"/>
    </location>
</feature>
<proteinExistence type="inferred from homology"/>
<evidence type="ECO:0000256" key="8">
    <source>
        <dbReference type="RuleBase" id="RU366063"/>
    </source>
</evidence>
<comment type="subcellular location">
    <subcellularLocation>
        <location evidence="1 8">Mitochondrion</location>
    </subcellularLocation>
</comment>
<keyword evidence="4 8" id="KW-0831">Ubiquinone biosynthesis</keyword>
<dbReference type="InterPro" id="IPR012762">
    <property type="entry name" value="Ubiq_biosynth_COQ9"/>
</dbReference>
<comment type="caution">
    <text evidence="11">The sequence shown here is derived from an EMBL/GenBank/DDBJ whole genome shotgun (WGS) entry which is preliminary data.</text>
</comment>
<dbReference type="PANTHER" id="PTHR21427:SF19">
    <property type="entry name" value="UBIQUINONE BIOSYNTHESIS PROTEIN COQ9, MITOCHONDRIAL"/>
    <property type="match status" value="1"/>
</dbReference>
<evidence type="ECO:0000256" key="7">
    <source>
        <dbReference type="ARBA" id="ARBA00023128"/>
    </source>
</evidence>
<evidence type="ECO:0000256" key="5">
    <source>
        <dbReference type="ARBA" id="ARBA00022946"/>
    </source>
</evidence>
<reference evidence="11 12" key="1">
    <citation type="submission" date="2021-02" db="EMBL/GenBank/DDBJ databases">
        <title>Variation within the Batrachochytrium salamandrivorans European outbreak.</title>
        <authorList>
            <person name="Kelly M."/>
            <person name="Pasmans F."/>
            <person name="Shea T.P."/>
            <person name="Munoz J.F."/>
            <person name="Carranza S."/>
            <person name="Cuomo C.A."/>
            <person name="Martel A."/>
        </authorList>
    </citation>
    <scope>NUCLEOTIDE SEQUENCE [LARGE SCALE GENOMIC DNA]</scope>
    <source>
        <strain evidence="11 12">AMFP18/2</strain>
    </source>
</reference>
<dbReference type="Pfam" id="PF08511">
    <property type="entry name" value="COQ9"/>
    <property type="match status" value="1"/>
</dbReference>
<dbReference type="Pfam" id="PF21392">
    <property type="entry name" value="COQ9_N"/>
    <property type="match status" value="1"/>
</dbReference>
<organism evidence="11 12">
    <name type="scientific">Batrachochytrium salamandrivorans</name>
    <dbReference type="NCBI Taxonomy" id="1357716"/>
    <lineage>
        <taxon>Eukaryota</taxon>
        <taxon>Fungi</taxon>
        <taxon>Fungi incertae sedis</taxon>
        <taxon>Chytridiomycota</taxon>
        <taxon>Chytridiomycota incertae sedis</taxon>
        <taxon>Chytridiomycetes</taxon>
        <taxon>Rhizophydiales</taxon>
        <taxon>Rhizophydiales incertae sedis</taxon>
        <taxon>Batrachochytrium</taxon>
    </lineage>
</organism>
<comment type="pathway">
    <text evidence="2 8">Cofactor biosynthesis; ubiquinone biosynthesis.</text>
</comment>
<accession>A0ABQ8EVZ6</accession>
<protein>
    <recommendedName>
        <fullName evidence="8">Ubiquinone biosynthesis protein</fullName>
    </recommendedName>
</protein>
<keyword evidence="12" id="KW-1185">Reference proteome</keyword>
<feature type="domain" description="Ubiquinone biosynthesis protein COQ9 HTH" evidence="10">
    <location>
        <begin position="69"/>
        <end position="94"/>
    </location>
</feature>
<dbReference type="Gene3D" id="1.10.357.10">
    <property type="entry name" value="Tetracycline Repressor, domain 2"/>
    <property type="match status" value="1"/>
</dbReference>
<dbReference type="PANTHER" id="PTHR21427">
    <property type="entry name" value="UBIQUINONE BIOSYNTHESIS PROTEIN COQ9, MITOCHONDRIAL"/>
    <property type="match status" value="1"/>
</dbReference>
<comment type="similarity">
    <text evidence="3 8">Belongs to the COQ9 family.</text>
</comment>
<gene>
    <name evidence="11" type="ORF">BASA50_011353</name>
</gene>
<dbReference type="NCBIfam" id="TIGR02396">
    <property type="entry name" value="diverge_rpsU"/>
    <property type="match status" value="1"/>
</dbReference>
<evidence type="ECO:0000256" key="4">
    <source>
        <dbReference type="ARBA" id="ARBA00022688"/>
    </source>
</evidence>
<evidence type="ECO:0000313" key="11">
    <source>
        <dbReference type="EMBL" id="KAH6587466.1"/>
    </source>
</evidence>
<dbReference type="InterPro" id="IPR013718">
    <property type="entry name" value="COQ9_C"/>
</dbReference>
<evidence type="ECO:0000256" key="6">
    <source>
        <dbReference type="ARBA" id="ARBA00023121"/>
    </source>
</evidence>
<name>A0ABQ8EVZ6_9FUNG</name>
<evidence type="ECO:0000256" key="2">
    <source>
        <dbReference type="ARBA" id="ARBA00004749"/>
    </source>
</evidence>
<evidence type="ECO:0000256" key="1">
    <source>
        <dbReference type="ARBA" id="ARBA00004173"/>
    </source>
</evidence>
<dbReference type="Proteomes" id="UP001648503">
    <property type="component" value="Unassembled WGS sequence"/>
</dbReference>
<sequence>MSIAATGVRRAVGPTARTVSVTLGNRTPSYYSRCRPLPLAMTTRSLSSESLPFDVRLLINDSVDTESPQARLLEASLPFVPEHGWTLQAISQGARSLGYTDVTHGLLPRGPIELVEHFIQSRTRMIAPTLAEQQIDLSQMGMTARVRTACIARLMMTAPYVHKWPQAIALLSQPQNLPNTTKDLGGLVDEIWFLAGDKSVDFNWYSKRLLLSGVYTSSELYMTTDKSKGFEQTFRFLDRRLKDVGTFGRSVSQVSNVVGFGVRSAMGVLQSKASVGFFTQGGI</sequence>
<comment type="function">
    <text evidence="8">Membrane-associated protein that warps the membrane surface to access and bind aromatic isoprenes with high specificity, including ubiquinone (CoQ) isoprene intermediates and presents them directly to Coq7, therefore facilitating the Coq7-mediated hydroxylase step. Participates in the biosynthesis of coenzyme Q, also named ubiquinone, an essential lipid-soluble electron transporter for aerobic cellular respiration.</text>
</comment>
<evidence type="ECO:0000259" key="10">
    <source>
        <dbReference type="Pfam" id="PF21392"/>
    </source>
</evidence>
<dbReference type="InterPro" id="IPR048674">
    <property type="entry name" value="COQ9_HTH"/>
</dbReference>